<dbReference type="OrthoDB" id="7605179at2"/>
<dbReference type="EMBL" id="FOCF01000017">
    <property type="protein sequence ID" value="SEN84853.1"/>
    <property type="molecule type" value="Genomic_DNA"/>
</dbReference>
<evidence type="ECO:0000313" key="1">
    <source>
        <dbReference type="EMBL" id="SEN84853.1"/>
    </source>
</evidence>
<proteinExistence type="predicted"/>
<gene>
    <name evidence="1" type="ORF">SAMN05192583_3697</name>
</gene>
<name>A0A1H8JVW2_9SPHN</name>
<sequence length="223" mass="25729">MEYYGEYIILIDKRWSLEDLYVFPRAFEQVYFAYEALLPAPDDIVDARIDRAFRAYPWRGGYSAVNFYNQLKYATPRNKRPTIQAIQYASPGFIDLMLNLQLALQIASVVSAVTGSILACNKVYSTIYKDAQNRKLLSVDIQTKELELANKQMDFILDANEKMAKLLKLDSANVIEQRAEHPLIAMKILFSIYRRVRTLAEYQEKGKARLPQSVNPNEDGELR</sequence>
<keyword evidence="2" id="KW-1185">Reference proteome</keyword>
<accession>A0A1H8JVW2</accession>
<dbReference type="Proteomes" id="UP000199206">
    <property type="component" value="Unassembled WGS sequence"/>
</dbReference>
<dbReference type="AlphaFoldDB" id="A0A1H8JVW2"/>
<dbReference type="RefSeq" id="WP_139198157.1">
    <property type="nucleotide sequence ID" value="NZ_FOCF01000017.1"/>
</dbReference>
<reference evidence="2" key="1">
    <citation type="submission" date="2016-10" db="EMBL/GenBank/DDBJ databases">
        <authorList>
            <person name="Varghese N."/>
            <person name="Submissions S."/>
        </authorList>
    </citation>
    <scope>NUCLEOTIDE SEQUENCE [LARGE SCALE GENOMIC DNA]</scope>
    <source>
        <strain evidence="2">S6-262</strain>
    </source>
</reference>
<protein>
    <submittedName>
        <fullName evidence="1">Uncharacterized protein</fullName>
    </submittedName>
</protein>
<evidence type="ECO:0000313" key="2">
    <source>
        <dbReference type="Proteomes" id="UP000199206"/>
    </source>
</evidence>
<organism evidence="1 2">
    <name type="scientific">Sphingomonas gellani</name>
    <dbReference type="NCBI Taxonomy" id="1166340"/>
    <lineage>
        <taxon>Bacteria</taxon>
        <taxon>Pseudomonadati</taxon>
        <taxon>Pseudomonadota</taxon>
        <taxon>Alphaproteobacteria</taxon>
        <taxon>Sphingomonadales</taxon>
        <taxon>Sphingomonadaceae</taxon>
        <taxon>Sphingomonas</taxon>
    </lineage>
</organism>